<organism evidence="2 3">
    <name type="scientific">Flavobacterium suncheonense GH29-5 = DSM 17707</name>
    <dbReference type="NCBI Taxonomy" id="1121899"/>
    <lineage>
        <taxon>Bacteria</taxon>
        <taxon>Pseudomonadati</taxon>
        <taxon>Bacteroidota</taxon>
        <taxon>Flavobacteriia</taxon>
        <taxon>Flavobacteriales</taxon>
        <taxon>Flavobacteriaceae</taxon>
        <taxon>Flavobacterium</taxon>
    </lineage>
</organism>
<dbReference type="Proteomes" id="UP000030121">
    <property type="component" value="Unassembled WGS sequence"/>
</dbReference>
<dbReference type="eggNOG" id="ENOG5030YHS">
    <property type="taxonomic scope" value="Bacteria"/>
</dbReference>
<evidence type="ECO:0000313" key="2">
    <source>
        <dbReference type="EMBL" id="KGO85100.1"/>
    </source>
</evidence>
<comment type="caution">
    <text evidence="2">The sequence shown here is derived from an EMBL/GenBank/DDBJ whole genome shotgun (WGS) entry which is preliminary data.</text>
</comment>
<sequence>TTSAGSGGGYDYSGVGGGPPDPHQGGSNGNGNTHPVYNNPAPPCDPRVNCPVLEDTMVENTPCEKLKKLFAPSPIGPNIKSIIENELQTNIPVNPSGEKGALLRRNSGGGTGHIIIPPTDKNMIKITAGGYVYSAIHTHPNDTYPMFTWSDVFTLYTINQNIAPHNAELASFLLTCQDENGAFQTYAIVFNNQTADIVDMILNSPEFAGMEKNKIAELKDDELTEKFISEEKGDKNYERAFLQQMLNTNVSLYKANNDLTNWSRLELNTTTDNTVDIPCN</sequence>
<gene>
    <name evidence="2" type="ORF">Q764_14240</name>
</gene>
<accession>A0A0A2M9Z3</accession>
<evidence type="ECO:0000256" key="1">
    <source>
        <dbReference type="SAM" id="MobiDB-lite"/>
    </source>
</evidence>
<name>A0A0A2M9Z3_9FLAO</name>
<dbReference type="RefSeq" id="WP_035745166.1">
    <property type="nucleotide sequence ID" value="NZ_JRLW01000056.1"/>
</dbReference>
<dbReference type="AlphaFoldDB" id="A0A0A2M9Z3"/>
<proteinExistence type="predicted"/>
<feature type="non-terminal residue" evidence="2">
    <location>
        <position position="1"/>
    </location>
</feature>
<feature type="compositionally biased region" description="Gly residues" evidence="1">
    <location>
        <begin position="1"/>
        <end position="18"/>
    </location>
</feature>
<evidence type="ECO:0000313" key="3">
    <source>
        <dbReference type="Proteomes" id="UP000030121"/>
    </source>
</evidence>
<protein>
    <submittedName>
        <fullName evidence="2">Uncharacterized protein</fullName>
    </submittedName>
</protein>
<reference evidence="2 3" key="1">
    <citation type="submission" date="2013-09" db="EMBL/GenBank/DDBJ databases">
        <authorList>
            <person name="Zeng Z."/>
            <person name="Chen C."/>
        </authorList>
    </citation>
    <scope>NUCLEOTIDE SEQUENCE [LARGE SCALE GENOMIC DNA]</scope>
    <source>
        <strain evidence="2 3">GH29-5</strain>
    </source>
</reference>
<feature type="region of interest" description="Disordered" evidence="1">
    <location>
        <begin position="1"/>
        <end position="40"/>
    </location>
</feature>
<dbReference type="EMBL" id="JRLW01000056">
    <property type="protein sequence ID" value="KGO85100.1"/>
    <property type="molecule type" value="Genomic_DNA"/>
</dbReference>
<keyword evidence="3" id="KW-1185">Reference proteome</keyword>